<organism evidence="3 4">
    <name type="scientific">Paractinoplanes hotanensis</name>
    <dbReference type="NCBI Taxonomy" id="2906497"/>
    <lineage>
        <taxon>Bacteria</taxon>
        <taxon>Bacillati</taxon>
        <taxon>Actinomycetota</taxon>
        <taxon>Actinomycetes</taxon>
        <taxon>Micromonosporales</taxon>
        <taxon>Micromonosporaceae</taxon>
        <taxon>Paractinoplanes</taxon>
    </lineage>
</organism>
<evidence type="ECO:0000259" key="2">
    <source>
        <dbReference type="Pfam" id="PF00144"/>
    </source>
</evidence>
<feature type="domain" description="Beta-lactamase-related" evidence="2">
    <location>
        <begin position="54"/>
        <end position="366"/>
    </location>
</feature>
<dbReference type="PANTHER" id="PTHR46825:SF7">
    <property type="entry name" value="D-ALANYL-D-ALANINE CARBOXYPEPTIDASE"/>
    <property type="match status" value="1"/>
</dbReference>
<dbReference type="InterPro" id="IPR012338">
    <property type="entry name" value="Beta-lactam/transpept-like"/>
</dbReference>
<dbReference type="Pfam" id="PF00144">
    <property type="entry name" value="Beta-lactamase"/>
    <property type="match status" value="1"/>
</dbReference>
<dbReference type="SUPFAM" id="SSF56601">
    <property type="entry name" value="beta-lactamase/transpeptidase-like"/>
    <property type="match status" value="1"/>
</dbReference>
<dbReference type="PANTHER" id="PTHR46825">
    <property type="entry name" value="D-ALANYL-D-ALANINE-CARBOXYPEPTIDASE/ENDOPEPTIDASE AMPH"/>
    <property type="match status" value="1"/>
</dbReference>
<proteinExistence type="predicted"/>
<dbReference type="InterPro" id="IPR001466">
    <property type="entry name" value="Beta-lactam-related"/>
</dbReference>
<name>A0ABT0YA08_9ACTN</name>
<dbReference type="InterPro" id="IPR050491">
    <property type="entry name" value="AmpC-like"/>
</dbReference>
<reference evidence="3 4" key="1">
    <citation type="submission" date="2022-06" db="EMBL/GenBank/DDBJ databases">
        <title>Actinoplanes abujensis sp. nov., isolated from Nigerian arid soil.</title>
        <authorList>
            <person name="Ding P."/>
        </authorList>
    </citation>
    <scope>NUCLEOTIDE SEQUENCE [LARGE SCALE GENOMIC DNA]</scope>
    <source>
        <strain evidence="4">TRM88002</strain>
    </source>
</reference>
<dbReference type="Proteomes" id="UP001523216">
    <property type="component" value="Unassembled WGS sequence"/>
</dbReference>
<keyword evidence="1" id="KW-0732">Signal</keyword>
<dbReference type="InterPro" id="IPR006311">
    <property type="entry name" value="TAT_signal"/>
</dbReference>
<protein>
    <submittedName>
        <fullName evidence="3">Beta-lactamase family protein</fullName>
    </submittedName>
</protein>
<sequence>METNSRHRRTAIRAGAVVTAAVLAVSATGAVPAAAAASPRAELQTALDDLRDLGMVGAQGEISSGRHNVVAGSGVADRHSGRPMPLEGRFRIGSNTKTFVSVVALQLVGEGRLSLDDTVERRLPGVVSGNGNDGRRITVRQLLQHTSGLHNYTEDLAALGSAEDYLAHRFDHYDPADLVALAMKHEPSFRPGARWEYSNTNYILAGMIIERVTGRSWATEVRSRILRPLGLHDTSYPQDRTTLPRPHARSYQQFGPGAPLIDVTEFNPTAAGAAGGMVSTTADLTRFWRAVQRGELLRPAQVAQMHRTVLADGMQDIVPGIRYGLGIFGVPNDCGGFWGHPGDVVGTSTFNGVTGAGDRAVVLYRTTGLADQAPSAAVDNRILRLVDDVLC</sequence>
<evidence type="ECO:0000256" key="1">
    <source>
        <dbReference type="SAM" id="SignalP"/>
    </source>
</evidence>
<evidence type="ECO:0000313" key="4">
    <source>
        <dbReference type="Proteomes" id="UP001523216"/>
    </source>
</evidence>
<gene>
    <name evidence="3" type="ORF">LXN57_35530</name>
</gene>
<evidence type="ECO:0000313" key="3">
    <source>
        <dbReference type="EMBL" id="MCM4082883.1"/>
    </source>
</evidence>
<feature type="chain" id="PRO_5045366511" evidence="1">
    <location>
        <begin position="30"/>
        <end position="391"/>
    </location>
</feature>
<dbReference type="EMBL" id="JAMQOL010000052">
    <property type="protein sequence ID" value="MCM4082883.1"/>
    <property type="molecule type" value="Genomic_DNA"/>
</dbReference>
<accession>A0ABT0YA08</accession>
<dbReference type="RefSeq" id="WP_251802610.1">
    <property type="nucleotide sequence ID" value="NZ_JAMQOL010000052.1"/>
</dbReference>
<feature type="signal peptide" evidence="1">
    <location>
        <begin position="1"/>
        <end position="29"/>
    </location>
</feature>
<keyword evidence="4" id="KW-1185">Reference proteome</keyword>
<dbReference type="PROSITE" id="PS51318">
    <property type="entry name" value="TAT"/>
    <property type="match status" value="1"/>
</dbReference>
<comment type="caution">
    <text evidence="3">The sequence shown here is derived from an EMBL/GenBank/DDBJ whole genome shotgun (WGS) entry which is preliminary data.</text>
</comment>
<dbReference type="Gene3D" id="3.40.710.10">
    <property type="entry name" value="DD-peptidase/beta-lactamase superfamily"/>
    <property type="match status" value="1"/>
</dbReference>